<dbReference type="EMBL" id="MK689364">
    <property type="protein sequence ID" value="QBZ70850.1"/>
    <property type="molecule type" value="Genomic_DNA"/>
</dbReference>
<evidence type="ECO:0000313" key="2">
    <source>
        <dbReference type="Proteomes" id="UP000297195"/>
    </source>
</evidence>
<evidence type="ECO:0000313" key="1">
    <source>
        <dbReference type="EMBL" id="QBZ70850.1"/>
    </source>
</evidence>
<sequence length="81" mass="9577">MNRTRAYRRHKLQVKKAKVSRYWNANTWEYGGYQRQHDKAIIGRVANTPKACACWMCANARQVFGVPFADVRRKQLYADQE</sequence>
<organism evidence="1 2">
    <name type="scientific">Edwardsiella phage pEt-SU</name>
    <dbReference type="NCBI Taxonomy" id="2562142"/>
    <lineage>
        <taxon>Viruses</taxon>
        <taxon>Duplodnaviria</taxon>
        <taxon>Heunggongvirae</taxon>
        <taxon>Uroviricota</taxon>
        <taxon>Caudoviricetes</taxon>
        <taxon>Chimalliviridae</taxon>
        <taxon>Petsuvirus</taxon>
        <taxon>Petsuvirus pEtSU</taxon>
    </lineage>
</organism>
<reference evidence="1 2" key="1">
    <citation type="submission" date="2019-03" db="EMBL/GenBank/DDBJ databases">
        <authorList>
            <person name="Kim S.G."/>
            <person name="Park S.C."/>
        </authorList>
    </citation>
    <scope>NUCLEOTIDE SEQUENCE [LARGE SCALE GENOMIC DNA]</scope>
</reference>
<accession>A0A4D6DWY7</accession>
<keyword evidence="2" id="KW-1185">Reference proteome</keyword>
<gene>
    <name evidence="1" type="ORF">pETSU_269</name>
</gene>
<proteinExistence type="predicted"/>
<protein>
    <submittedName>
        <fullName evidence="1">Uncharacterized protein</fullName>
    </submittedName>
</protein>
<dbReference type="Proteomes" id="UP000297195">
    <property type="component" value="Segment"/>
</dbReference>
<name>A0A4D6DWY7_9CAUD</name>